<feature type="compositionally biased region" description="Low complexity" evidence="1">
    <location>
        <begin position="7"/>
        <end position="26"/>
    </location>
</feature>
<accession>A0A6A5TFU7</accession>
<keyword evidence="3" id="KW-1185">Reference proteome</keyword>
<evidence type="ECO:0000313" key="2">
    <source>
        <dbReference type="EMBL" id="KAF1951693.1"/>
    </source>
</evidence>
<reference evidence="2" key="1">
    <citation type="journal article" date="2020" name="Stud. Mycol.">
        <title>101 Dothideomycetes genomes: a test case for predicting lifestyles and emergence of pathogens.</title>
        <authorList>
            <person name="Haridas S."/>
            <person name="Albert R."/>
            <person name="Binder M."/>
            <person name="Bloem J."/>
            <person name="Labutti K."/>
            <person name="Salamov A."/>
            <person name="Andreopoulos B."/>
            <person name="Baker S."/>
            <person name="Barry K."/>
            <person name="Bills G."/>
            <person name="Bluhm B."/>
            <person name="Cannon C."/>
            <person name="Castanera R."/>
            <person name="Culley D."/>
            <person name="Daum C."/>
            <person name="Ezra D."/>
            <person name="Gonzalez J."/>
            <person name="Henrissat B."/>
            <person name="Kuo A."/>
            <person name="Liang C."/>
            <person name="Lipzen A."/>
            <person name="Lutzoni F."/>
            <person name="Magnuson J."/>
            <person name="Mondo S."/>
            <person name="Nolan M."/>
            <person name="Ohm R."/>
            <person name="Pangilinan J."/>
            <person name="Park H.-J."/>
            <person name="Ramirez L."/>
            <person name="Alfaro M."/>
            <person name="Sun H."/>
            <person name="Tritt A."/>
            <person name="Yoshinaga Y."/>
            <person name="Zwiers L.-H."/>
            <person name="Turgeon B."/>
            <person name="Goodwin S."/>
            <person name="Spatafora J."/>
            <person name="Crous P."/>
            <person name="Grigoriev I."/>
        </authorList>
    </citation>
    <scope>NUCLEOTIDE SEQUENCE</scope>
    <source>
        <strain evidence="2">CBS 675.92</strain>
    </source>
</reference>
<sequence>MSSSTAQVSPGQPTQQVQPSSPPETESTLYPLCIAERRSASGCKGLFLRVGLEQDGHAAYDYYAPEGKRWRAMAFQKTELQSTTPLGSMRRQQFGELRRFCQEQFEKNRAKWIETVVGLLRSITERYRHIEQTPSLDALSGTTGVSTSPPAAVPTSTLAALTLAINILVTVSSYAPATTTVTVETASVPKPAP</sequence>
<evidence type="ECO:0000256" key="1">
    <source>
        <dbReference type="SAM" id="MobiDB-lite"/>
    </source>
</evidence>
<organism evidence="2 3">
    <name type="scientific">Byssothecium circinans</name>
    <dbReference type="NCBI Taxonomy" id="147558"/>
    <lineage>
        <taxon>Eukaryota</taxon>
        <taxon>Fungi</taxon>
        <taxon>Dikarya</taxon>
        <taxon>Ascomycota</taxon>
        <taxon>Pezizomycotina</taxon>
        <taxon>Dothideomycetes</taxon>
        <taxon>Pleosporomycetidae</taxon>
        <taxon>Pleosporales</taxon>
        <taxon>Massarineae</taxon>
        <taxon>Massarinaceae</taxon>
        <taxon>Byssothecium</taxon>
    </lineage>
</organism>
<feature type="region of interest" description="Disordered" evidence="1">
    <location>
        <begin position="1"/>
        <end position="26"/>
    </location>
</feature>
<protein>
    <submittedName>
        <fullName evidence="2">Uncharacterized protein</fullName>
    </submittedName>
</protein>
<name>A0A6A5TFU7_9PLEO</name>
<dbReference type="Proteomes" id="UP000800035">
    <property type="component" value="Unassembled WGS sequence"/>
</dbReference>
<evidence type="ECO:0000313" key="3">
    <source>
        <dbReference type="Proteomes" id="UP000800035"/>
    </source>
</evidence>
<dbReference type="AlphaFoldDB" id="A0A6A5TFU7"/>
<gene>
    <name evidence="2" type="ORF">CC80DRAFT_553064</name>
</gene>
<dbReference type="EMBL" id="ML977015">
    <property type="protein sequence ID" value="KAF1951693.1"/>
    <property type="molecule type" value="Genomic_DNA"/>
</dbReference>
<proteinExistence type="predicted"/>